<feature type="compositionally biased region" description="Basic and acidic residues" evidence="1">
    <location>
        <begin position="18"/>
        <end position="28"/>
    </location>
</feature>
<dbReference type="EMBL" id="CTEC01000001">
    <property type="protein sequence ID" value="CQD13159.1"/>
    <property type="molecule type" value="Genomic_DNA"/>
</dbReference>
<dbReference type="RefSeq" id="WP_208859353.1">
    <property type="nucleotide sequence ID" value="NZ_CTEC01000001.1"/>
</dbReference>
<evidence type="ECO:0000313" key="3">
    <source>
        <dbReference type="EMBL" id="CQD13159.1"/>
    </source>
</evidence>
<keyword evidence="2" id="KW-0812">Transmembrane</keyword>
<feature type="transmembrane region" description="Helical" evidence="2">
    <location>
        <begin position="110"/>
        <end position="130"/>
    </location>
</feature>
<protein>
    <submittedName>
        <fullName evidence="3">Membrane protein</fullName>
    </submittedName>
</protein>
<keyword evidence="2" id="KW-1133">Transmembrane helix</keyword>
<proteinExistence type="predicted"/>
<keyword evidence="4" id="KW-1185">Reference proteome</keyword>
<dbReference type="STRING" id="761804.BN000_02826"/>
<keyword evidence="2" id="KW-0472">Membrane</keyword>
<evidence type="ECO:0000256" key="1">
    <source>
        <dbReference type="SAM" id="MobiDB-lite"/>
    </source>
</evidence>
<feature type="transmembrane region" description="Helical" evidence="2">
    <location>
        <begin position="204"/>
        <end position="225"/>
    </location>
</feature>
<evidence type="ECO:0000256" key="2">
    <source>
        <dbReference type="SAM" id="Phobius"/>
    </source>
</evidence>
<gene>
    <name evidence="3" type="ORF">BN000_02826</name>
</gene>
<organism evidence="3 4">
    <name type="scientific">Mycobacterium europaeum</name>
    <dbReference type="NCBI Taxonomy" id="761804"/>
    <lineage>
        <taxon>Bacteria</taxon>
        <taxon>Bacillati</taxon>
        <taxon>Actinomycetota</taxon>
        <taxon>Actinomycetes</taxon>
        <taxon>Mycobacteriales</taxon>
        <taxon>Mycobacteriaceae</taxon>
        <taxon>Mycobacterium</taxon>
        <taxon>Mycobacterium simiae complex</taxon>
    </lineage>
</organism>
<name>A0A0U1DGA9_9MYCO</name>
<evidence type="ECO:0000313" key="4">
    <source>
        <dbReference type="Proteomes" id="UP000199601"/>
    </source>
</evidence>
<dbReference type="AlphaFoldDB" id="A0A0U1DGA9"/>
<reference evidence="4" key="1">
    <citation type="submission" date="2015-03" db="EMBL/GenBank/DDBJ databases">
        <authorList>
            <person name="Urmite Genomes"/>
        </authorList>
    </citation>
    <scope>NUCLEOTIDE SEQUENCE [LARGE SCALE GENOMIC DNA]</scope>
    <source>
        <strain evidence="4">CSUR P1344</strain>
    </source>
</reference>
<sequence>MRARRKRSSNRFFSMSHADQEPPTDGRPKVSARALAQVIERSSRIQGPAAEAYVSRLRNAHPSSTPADVLARLQKRYVGMVTASGMAVGAAATIPGIGTLSALSAAAAETVTFLEATAFFVLAVAVVYDVPAEHRERRRALVLSVLVGDNSKDAVAQLFGPTRTNGGWISESVAAVPLSSMSRLNSRLLKSWVKRYTLRRGALMFGKLLPVGIGIVVGAVGNYFAGKKIVGNANRAFGTPPARWPRALHLVPPFHEAG</sequence>
<feature type="transmembrane region" description="Helical" evidence="2">
    <location>
        <begin position="77"/>
        <end position="98"/>
    </location>
</feature>
<dbReference type="Proteomes" id="UP000199601">
    <property type="component" value="Unassembled WGS sequence"/>
</dbReference>
<accession>A0A0U1DGA9</accession>
<feature type="region of interest" description="Disordered" evidence="1">
    <location>
        <begin position="1"/>
        <end position="29"/>
    </location>
</feature>